<reference evidence="2" key="2">
    <citation type="submission" date="2013-10" db="EMBL/GenBank/DDBJ databases">
        <authorList>
            <person name="Aslett M."/>
        </authorList>
    </citation>
    <scope>NUCLEOTIDE SEQUENCE [LARGE SCALE GENOMIC DNA]</scope>
    <source>
        <strain evidence="2">Houghton</strain>
    </source>
</reference>
<evidence type="ECO:0000313" key="2">
    <source>
        <dbReference type="EMBL" id="CDI84456.1"/>
    </source>
</evidence>
<sequence length="650" mass="70413">MFSSLGAALSGDGDAWDVSALNHLDSSASGRSPVRSFPPKALRVHPCISVLLAGLASVAAVTMLISLCSASQRRLASKGLHTRQLSDEGNSSSNLTPQCVVYSRSSSMSVSPPQRKLPLKKRKLPVAEGTALGIGEEEWISGPSGSPTPVSSNSLLRELPPRPSEAPDLLHGMQRIADQNTRYPTPPPISRKTWLDAGCSGVDHVGIRMYPSFPCSSSSLSMLETIPGTPSGTPELPSLSATLLLPEGFPIPQTPIFRGVSEVGAGYGQYIQQTSLGSSGPSNSQSAFWTILGGSARRSTQSLSSPLEQVRHQHKKGPWSRWDQWTKEVLPRGGGYDLPCHNPAASGPSKRHPTSNALPTVHFGALAPGPFPFFHLLARQTTIHPRVAEAGPPEERSTETQMQERLDQIPRPHGVHSATSVVTPGDKIGRECKSNSGSEAENALEIKTSSTEEDKREAKPPGPIQSLQSLTSFSPDVSGWLPLEFRPTMALPLEDSESQVHLFFRQPVLYPPIVLRPFCAAAAFGFRPVPTDPVPLLEQSRRILRLSIITPEDLERLTAIAERLVSYAMVHQTKPLTNCTYLRALEGMGLRFMILDAVLCINSLIDFFGAVHLTVGELTRELHTACMEGRPEVVDLWSGRRTLVQKIVEL</sequence>
<dbReference type="GeneID" id="25273336"/>
<name>U6GW23_EIMAC</name>
<dbReference type="EMBL" id="HG673683">
    <property type="protein sequence ID" value="CDI84456.1"/>
    <property type="molecule type" value="Genomic_DNA"/>
</dbReference>
<protein>
    <submittedName>
        <fullName evidence="2">Uncharacterized protein</fullName>
    </submittedName>
</protein>
<proteinExistence type="predicted"/>
<dbReference type="Proteomes" id="UP000018050">
    <property type="component" value="Unassembled WGS sequence"/>
</dbReference>
<dbReference type="RefSeq" id="XP_013246579.1">
    <property type="nucleotide sequence ID" value="XM_013391125.1"/>
</dbReference>
<organism evidence="2 3">
    <name type="scientific">Eimeria acervulina</name>
    <name type="common">Coccidian parasite</name>
    <dbReference type="NCBI Taxonomy" id="5801"/>
    <lineage>
        <taxon>Eukaryota</taxon>
        <taxon>Sar</taxon>
        <taxon>Alveolata</taxon>
        <taxon>Apicomplexa</taxon>
        <taxon>Conoidasida</taxon>
        <taxon>Coccidia</taxon>
        <taxon>Eucoccidiorida</taxon>
        <taxon>Eimeriorina</taxon>
        <taxon>Eimeriidae</taxon>
        <taxon>Eimeria</taxon>
    </lineage>
</organism>
<feature type="region of interest" description="Disordered" evidence="1">
    <location>
        <begin position="300"/>
        <end position="319"/>
    </location>
</feature>
<reference evidence="2" key="1">
    <citation type="submission" date="2013-10" db="EMBL/GenBank/DDBJ databases">
        <title>Genomic analysis of the causative agents of coccidiosis in chickens.</title>
        <authorList>
            <person name="Reid A.J."/>
            <person name="Blake D."/>
            <person name="Billington K."/>
            <person name="Browne H."/>
            <person name="Dunn M."/>
            <person name="Hung S."/>
            <person name="Kawahara F."/>
            <person name="Miranda-Saavedra D."/>
            <person name="Mourier T."/>
            <person name="Nagra H."/>
            <person name="Otto T.D."/>
            <person name="Rawlings N."/>
            <person name="Sanchez A."/>
            <person name="Sanders M."/>
            <person name="Subramaniam C."/>
            <person name="Tay Y."/>
            <person name="Dear P."/>
            <person name="Doerig C."/>
            <person name="Gruber A."/>
            <person name="Parkinson J."/>
            <person name="Shirley M."/>
            <person name="Wan K.L."/>
            <person name="Berriman M."/>
            <person name="Tomley F."/>
            <person name="Pain A."/>
        </authorList>
    </citation>
    <scope>NUCLEOTIDE SEQUENCE [LARGE SCALE GENOMIC DNA]</scope>
    <source>
        <strain evidence="2">Houghton</strain>
    </source>
</reference>
<evidence type="ECO:0000256" key="1">
    <source>
        <dbReference type="SAM" id="MobiDB-lite"/>
    </source>
</evidence>
<feature type="region of interest" description="Disordered" evidence="1">
    <location>
        <begin position="413"/>
        <end position="471"/>
    </location>
</feature>
<feature type="region of interest" description="Disordered" evidence="1">
    <location>
        <begin position="336"/>
        <end position="356"/>
    </location>
</feature>
<accession>U6GW23</accession>
<feature type="compositionally biased region" description="Basic and acidic residues" evidence="1">
    <location>
        <begin position="450"/>
        <end position="459"/>
    </location>
</feature>
<dbReference type="OrthoDB" id="10602473at2759"/>
<gene>
    <name evidence="2" type="ORF">EAH_00052660</name>
</gene>
<dbReference type="VEuPathDB" id="ToxoDB:EAH_00052660"/>
<dbReference type="AlphaFoldDB" id="U6GW23"/>
<evidence type="ECO:0000313" key="3">
    <source>
        <dbReference type="Proteomes" id="UP000018050"/>
    </source>
</evidence>
<keyword evidence="3" id="KW-1185">Reference proteome</keyword>